<dbReference type="Pfam" id="PF00551">
    <property type="entry name" value="Formyl_trans_N"/>
    <property type="match status" value="1"/>
</dbReference>
<evidence type="ECO:0000313" key="6">
    <source>
        <dbReference type="EMBL" id="SEH88386.1"/>
    </source>
</evidence>
<dbReference type="NCBIfam" id="TIGR00655">
    <property type="entry name" value="PurU"/>
    <property type="match status" value="1"/>
</dbReference>
<accession>A0A1H6LSD6</accession>
<organism evidence="6 7">
    <name type="scientific">Mycolicibacterium rutilum</name>
    <name type="common">Mycobacterium rutilum</name>
    <dbReference type="NCBI Taxonomy" id="370526"/>
    <lineage>
        <taxon>Bacteria</taxon>
        <taxon>Bacillati</taxon>
        <taxon>Actinomycetota</taxon>
        <taxon>Actinomycetes</taxon>
        <taxon>Mycobacteriales</taxon>
        <taxon>Mycobacteriaceae</taxon>
        <taxon>Mycolicibacterium</taxon>
    </lineage>
</organism>
<evidence type="ECO:0000259" key="5">
    <source>
        <dbReference type="PROSITE" id="PS51671"/>
    </source>
</evidence>
<comment type="pathway">
    <text evidence="3">Purine metabolism; IMP biosynthesis via de novo pathway; formate from 10-formyl-5,6,7,8-tetrahydrofolate: step 1/1.</text>
</comment>
<dbReference type="RefSeq" id="WP_173839681.1">
    <property type="nucleotide sequence ID" value="NZ_LT629971.1"/>
</dbReference>
<dbReference type="CDD" id="cd04875">
    <property type="entry name" value="ACT_F4HF-DF"/>
    <property type="match status" value="1"/>
</dbReference>
<dbReference type="UniPathway" id="UPA00074">
    <property type="reaction ID" value="UER00170"/>
</dbReference>
<dbReference type="Gene3D" id="3.40.50.170">
    <property type="entry name" value="Formyl transferase, N-terminal domain"/>
    <property type="match status" value="1"/>
</dbReference>
<comment type="similarity">
    <text evidence="3">Belongs to the PurU family.</text>
</comment>
<comment type="catalytic activity">
    <reaction evidence="3">
        <text>(6R)-10-formyltetrahydrofolate + H2O = (6S)-5,6,7,8-tetrahydrofolate + formate + H(+)</text>
        <dbReference type="Rhea" id="RHEA:19833"/>
        <dbReference type="ChEBI" id="CHEBI:15377"/>
        <dbReference type="ChEBI" id="CHEBI:15378"/>
        <dbReference type="ChEBI" id="CHEBI:15740"/>
        <dbReference type="ChEBI" id="CHEBI:57453"/>
        <dbReference type="ChEBI" id="CHEBI:195366"/>
        <dbReference type="EC" id="3.5.1.10"/>
    </reaction>
</comment>
<dbReference type="NCBIfam" id="NF004684">
    <property type="entry name" value="PRK06027.1"/>
    <property type="match status" value="1"/>
</dbReference>
<feature type="domain" description="ACT" evidence="5">
    <location>
        <begin position="20"/>
        <end position="108"/>
    </location>
</feature>
<keyword evidence="2 3" id="KW-0378">Hydrolase</keyword>
<dbReference type="InterPro" id="IPR044074">
    <property type="entry name" value="PurU_ACT"/>
</dbReference>
<dbReference type="GO" id="GO:0006189">
    <property type="term" value="P:'de novo' IMP biosynthetic process"/>
    <property type="evidence" value="ECO:0007669"/>
    <property type="project" value="UniProtKB-UniRule"/>
</dbReference>
<dbReference type="SUPFAM" id="SSF53328">
    <property type="entry name" value="Formyltransferase"/>
    <property type="match status" value="1"/>
</dbReference>
<keyword evidence="7" id="KW-1185">Reference proteome</keyword>
<dbReference type="PROSITE" id="PS51671">
    <property type="entry name" value="ACT"/>
    <property type="match status" value="1"/>
</dbReference>
<dbReference type="Proteomes" id="UP000182915">
    <property type="component" value="Chromosome I"/>
</dbReference>
<dbReference type="Pfam" id="PF01842">
    <property type="entry name" value="ACT"/>
    <property type="match status" value="1"/>
</dbReference>
<dbReference type="AlphaFoldDB" id="A0A1H6LSD6"/>
<evidence type="ECO:0000313" key="7">
    <source>
        <dbReference type="Proteomes" id="UP000182915"/>
    </source>
</evidence>
<evidence type="ECO:0000256" key="4">
    <source>
        <dbReference type="NCBIfam" id="TIGR00655"/>
    </source>
</evidence>
<dbReference type="GO" id="GO:0006730">
    <property type="term" value="P:one-carbon metabolic process"/>
    <property type="evidence" value="ECO:0007669"/>
    <property type="project" value="UniProtKB-KW"/>
</dbReference>
<keyword evidence="1 3" id="KW-0554">One-carbon metabolism</keyword>
<dbReference type="GO" id="GO:0008864">
    <property type="term" value="F:formyltetrahydrofolate deformylase activity"/>
    <property type="evidence" value="ECO:0007669"/>
    <property type="project" value="UniProtKB-UniRule"/>
</dbReference>
<dbReference type="InterPro" id="IPR036477">
    <property type="entry name" value="Formyl_transf_N_sf"/>
</dbReference>
<evidence type="ECO:0000256" key="1">
    <source>
        <dbReference type="ARBA" id="ARBA00022563"/>
    </source>
</evidence>
<comment type="function">
    <text evidence="3">Catalyzes the hydrolysis of 10-formyltetrahydrofolate (formyl-FH4) to formate and tetrahydrofolate (FH4).</text>
</comment>
<dbReference type="EMBL" id="LT629971">
    <property type="protein sequence ID" value="SEH88386.1"/>
    <property type="molecule type" value="Genomic_DNA"/>
</dbReference>
<dbReference type="SUPFAM" id="SSF55021">
    <property type="entry name" value="ACT-like"/>
    <property type="match status" value="1"/>
</dbReference>
<dbReference type="PANTHER" id="PTHR42706">
    <property type="entry name" value="FORMYLTETRAHYDROFOLATE DEFORMYLASE"/>
    <property type="match status" value="1"/>
</dbReference>
<dbReference type="STRING" id="370526.SAMN04489835_5259"/>
<dbReference type="CDD" id="cd08648">
    <property type="entry name" value="FMT_core_Formyl-FH4-Hydrolase_C"/>
    <property type="match status" value="1"/>
</dbReference>
<protein>
    <recommendedName>
        <fullName evidence="3 4">Formyltetrahydrofolate deformylase</fullName>
        <ecNumber evidence="3 4">3.5.1.10</ecNumber>
    </recommendedName>
    <alternativeName>
        <fullName evidence="3">Formyl-FH(4) hydrolase</fullName>
    </alternativeName>
</protein>
<dbReference type="Gene3D" id="3.30.70.260">
    <property type="match status" value="1"/>
</dbReference>
<dbReference type="InterPro" id="IPR045865">
    <property type="entry name" value="ACT-like_dom_sf"/>
</dbReference>
<dbReference type="InterPro" id="IPR041729">
    <property type="entry name" value="Formyl-FH4-Hydrolase_C"/>
</dbReference>
<evidence type="ECO:0000256" key="3">
    <source>
        <dbReference type="HAMAP-Rule" id="MF_01927"/>
    </source>
</evidence>
<dbReference type="EC" id="3.5.1.10" evidence="3 4"/>
<dbReference type="InterPro" id="IPR002912">
    <property type="entry name" value="ACT_dom"/>
</dbReference>
<feature type="active site" evidence="3">
    <location>
        <position position="243"/>
    </location>
</feature>
<reference evidence="7" key="1">
    <citation type="submission" date="2016-10" db="EMBL/GenBank/DDBJ databases">
        <authorList>
            <person name="Varghese N."/>
            <person name="Submissions S."/>
        </authorList>
    </citation>
    <scope>NUCLEOTIDE SEQUENCE [LARGE SCALE GENOMIC DNA]</scope>
    <source>
        <strain evidence="7">DSM 45405</strain>
    </source>
</reference>
<gene>
    <name evidence="3" type="primary">purU</name>
    <name evidence="6" type="ORF">SAMN04489835_5259</name>
</gene>
<dbReference type="InterPro" id="IPR002376">
    <property type="entry name" value="Formyl_transf_N"/>
</dbReference>
<dbReference type="HAMAP" id="MF_01927">
    <property type="entry name" value="PurU"/>
    <property type="match status" value="1"/>
</dbReference>
<dbReference type="PANTHER" id="PTHR42706:SF1">
    <property type="entry name" value="FORMYLTETRAHYDROFOLATE DEFORMYLASE 2, MITOCHONDRIAL"/>
    <property type="match status" value="1"/>
</dbReference>
<proteinExistence type="inferred from homology"/>
<dbReference type="PRINTS" id="PR01575">
    <property type="entry name" value="FFH4HYDRLASE"/>
</dbReference>
<sequence length="298" mass="33169">MVGEYPSAGRGALPVKDVGRLLLRCADRSGLVAAVSAFLADAGANIVSLDQHATEQSGGIFMQRTIFHLPGLTAARDDLEREFAERVAGPFGMDFRLTEAAKPKRVAIMASKEDHCLLDLLWRNRRGELDMSVAMVIANHPDLADQVRPFSVPFIHIPATQDIREEAENRQLDLLRGNVDLVVLARYMQILTPRFIAEVGCPLINIHHSFLPAFIGAAPYRRAKERGVKLVGATAHYVTDDLDEGPIIEQDVVRVDHRHSVEDLVRLGSDVERVVLSRAVLWHCEDRIIRYGNQTVVF</sequence>
<evidence type="ECO:0000256" key="2">
    <source>
        <dbReference type="ARBA" id="ARBA00022801"/>
    </source>
</evidence>
<dbReference type="InterPro" id="IPR004810">
    <property type="entry name" value="PurU"/>
</dbReference>
<name>A0A1H6LSD6_MYCRU</name>
<dbReference type="PIRSF" id="PIRSF036480">
    <property type="entry name" value="FormyFH4_hydr"/>
    <property type="match status" value="1"/>
</dbReference>
<keyword evidence="3" id="KW-0658">Purine biosynthesis</keyword>